<dbReference type="EMBL" id="JAMZMK010000301">
    <property type="protein sequence ID" value="KAI7756691.1"/>
    <property type="molecule type" value="Genomic_DNA"/>
</dbReference>
<evidence type="ECO:0000313" key="2">
    <source>
        <dbReference type="EMBL" id="KAI7756691.1"/>
    </source>
</evidence>
<feature type="compositionally biased region" description="Polar residues" evidence="1">
    <location>
        <begin position="25"/>
        <end position="36"/>
    </location>
</feature>
<reference evidence="2" key="1">
    <citation type="submission" date="2022-06" db="EMBL/GenBank/DDBJ databases">
        <title>Uncovering the hologenomic basis of an extraordinary plant invasion.</title>
        <authorList>
            <person name="Bieker V.C."/>
            <person name="Martin M.D."/>
            <person name="Gilbert T."/>
            <person name="Hodgins K."/>
            <person name="Battlay P."/>
            <person name="Petersen B."/>
            <person name="Wilson J."/>
        </authorList>
    </citation>
    <scope>NUCLEOTIDE SEQUENCE</scope>
    <source>
        <strain evidence="2">AA19_3_7</strain>
        <tissue evidence="2">Leaf</tissue>
    </source>
</reference>
<keyword evidence="3" id="KW-1185">Reference proteome</keyword>
<dbReference type="AlphaFoldDB" id="A0AAD5D919"/>
<sequence length="160" mass="17175">MSSVNQSRRENNPPPHYRKPPRYANPNSPGNFTAGQSFKKAVSNAQGQQAWVSVGTKPNQNVSFGSSNSSQNGAYIQQPLRAISGTSIALSTGDVVPARTSSAPTNLDKQKQTQGIGIPYLKDYKVGDVVEEIKGDPGSCLGTQARPRRLIKEMVSIKCS</sequence>
<evidence type="ECO:0000256" key="1">
    <source>
        <dbReference type="SAM" id="MobiDB-lite"/>
    </source>
</evidence>
<protein>
    <submittedName>
        <fullName evidence="2">Uncharacterized protein</fullName>
    </submittedName>
</protein>
<name>A0AAD5D919_AMBAR</name>
<proteinExistence type="predicted"/>
<comment type="caution">
    <text evidence="2">The sequence shown here is derived from an EMBL/GenBank/DDBJ whole genome shotgun (WGS) entry which is preliminary data.</text>
</comment>
<evidence type="ECO:0000313" key="3">
    <source>
        <dbReference type="Proteomes" id="UP001206925"/>
    </source>
</evidence>
<organism evidence="2 3">
    <name type="scientific">Ambrosia artemisiifolia</name>
    <name type="common">Common ragweed</name>
    <dbReference type="NCBI Taxonomy" id="4212"/>
    <lineage>
        <taxon>Eukaryota</taxon>
        <taxon>Viridiplantae</taxon>
        <taxon>Streptophyta</taxon>
        <taxon>Embryophyta</taxon>
        <taxon>Tracheophyta</taxon>
        <taxon>Spermatophyta</taxon>
        <taxon>Magnoliopsida</taxon>
        <taxon>eudicotyledons</taxon>
        <taxon>Gunneridae</taxon>
        <taxon>Pentapetalae</taxon>
        <taxon>asterids</taxon>
        <taxon>campanulids</taxon>
        <taxon>Asterales</taxon>
        <taxon>Asteraceae</taxon>
        <taxon>Asteroideae</taxon>
        <taxon>Heliantheae alliance</taxon>
        <taxon>Heliantheae</taxon>
        <taxon>Ambrosia</taxon>
    </lineage>
</organism>
<accession>A0AAD5D919</accession>
<gene>
    <name evidence="2" type="ORF">M8C21_019538</name>
</gene>
<feature type="compositionally biased region" description="Polar residues" evidence="1">
    <location>
        <begin position="43"/>
        <end position="71"/>
    </location>
</feature>
<dbReference type="Proteomes" id="UP001206925">
    <property type="component" value="Unassembled WGS sequence"/>
</dbReference>
<feature type="region of interest" description="Disordered" evidence="1">
    <location>
        <begin position="1"/>
        <end position="71"/>
    </location>
</feature>